<evidence type="ECO:0000313" key="1">
    <source>
        <dbReference type="EMBL" id="CAB4809301.1"/>
    </source>
</evidence>
<dbReference type="EMBL" id="CAFBMT010000054">
    <property type="protein sequence ID" value="CAB4961355.1"/>
    <property type="molecule type" value="Genomic_DNA"/>
</dbReference>
<name>A0A6J7L081_9ZZZZ</name>
<sequence>MGLVVVDGPVDEQAIGIRKGDVDSTGGEEVPEFELARRPVVPGDLIERLGPTRAALPTLKVGLHGLRPRPLEPGQATASLQQRIEDLLGPAAHGGTPGVAREGSLELPGVELTLCQVEHRTCVVWPLCERLLQQLDVALILVGHLIAAAQPARIDVVLTLEPRLSGRLVEAVRVLVDDTFVGPVQRRAEDLRPPVDELRAEAQLVAVTHQLREVGRSDDEIVGVDHPGVLSLPSSELQRLGAVVPEVPPRAFVQLARHTTLREERADDILRTIVGPCVDHDPVIDQVADPEEHVADDMGLVANDHVEADRRPCLRHGPSVPIPTRASQVDTGTDRFVKRPNRRGAWSGLSPVWFQAG</sequence>
<evidence type="ECO:0000313" key="2">
    <source>
        <dbReference type="EMBL" id="CAB4961355.1"/>
    </source>
</evidence>
<gene>
    <name evidence="1" type="ORF">UFOPK3099_00624</name>
    <name evidence="2" type="ORF">UFOPK3651_03537</name>
</gene>
<accession>A0A6J7L081</accession>
<dbReference type="AlphaFoldDB" id="A0A6J7L081"/>
<protein>
    <submittedName>
        <fullName evidence="2">Unannotated protein</fullName>
    </submittedName>
</protein>
<reference evidence="2" key="1">
    <citation type="submission" date="2020-05" db="EMBL/GenBank/DDBJ databases">
        <authorList>
            <person name="Chiriac C."/>
            <person name="Salcher M."/>
            <person name="Ghai R."/>
            <person name="Kavagutti S V."/>
        </authorList>
    </citation>
    <scope>NUCLEOTIDE SEQUENCE</scope>
</reference>
<organism evidence="2">
    <name type="scientific">freshwater metagenome</name>
    <dbReference type="NCBI Taxonomy" id="449393"/>
    <lineage>
        <taxon>unclassified sequences</taxon>
        <taxon>metagenomes</taxon>
        <taxon>ecological metagenomes</taxon>
    </lineage>
</organism>
<dbReference type="EMBL" id="CAFAAV010000032">
    <property type="protein sequence ID" value="CAB4809301.1"/>
    <property type="molecule type" value="Genomic_DNA"/>
</dbReference>
<proteinExistence type="predicted"/>